<gene>
    <name evidence="2" type="ORF">PVMG_05140</name>
</gene>
<dbReference type="EMBL" id="KQ234996">
    <property type="protein sequence ID" value="KMZ95222.1"/>
    <property type="molecule type" value="Genomic_DNA"/>
</dbReference>
<dbReference type="Pfam" id="PF12420">
    <property type="entry name" value="DUF3671"/>
    <property type="match status" value="1"/>
</dbReference>
<dbReference type="AlphaFoldDB" id="A0A0J9TKC1"/>
<keyword evidence="1" id="KW-0812">Transmembrane</keyword>
<protein>
    <recommendedName>
        <fullName evidence="4">Variable surface protein Vir35</fullName>
    </recommendedName>
</protein>
<evidence type="ECO:0000256" key="1">
    <source>
        <dbReference type="SAM" id="Phobius"/>
    </source>
</evidence>
<evidence type="ECO:0000313" key="3">
    <source>
        <dbReference type="Proteomes" id="UP000053776"/>
    </source>
</evidence>
<dbReference type="Proteomes" id="UP000053776">
    <property type="component" value="Unassembled WGS sequence"/>
</dbReference>
<keyword evidence="1" id="KW-0472">Membrane</keyword>
<dbReference type="InterPro" id="IPR022139">
    <property type="entry name" value="Fam-L/Fam-M-like_plasmodium"/>
</dbReference>
<evidence type="ECO:0000313" key="2">
    <source>
        <dbReference type="EMBL" id="KMZ95222.1"/>
    </source>
</evidence>
<name>A0A0J9TKC1_PLAVI</name>
<organism evidence="2 3">
    <name type="scientific">Plasmodium vivax Mauritania I</name>
    <dbReference type="NCBI Taxonomy" id="1035515"/>
    <lineage>
        <taxon>Eukaryota</taxon>
        <taxon>Sar</taxon>
        <taxon>Alveolata</taxon>
        <taxon>Apicomplexa</taxon>
        <taxon>Aconoidasida</taxon>
        <taxon>Haemosporida</taxon>
        <taxon>Plasmodiidae</taxon>
        <taxon>Plasmodium</taxon>
        <taxon>Plasmodium (Plasmodium)</taxon>
    </lineage>
</organism>
<proteinExistence type="predicted"/>
<keyword evidence="1" id="KW-1133">Transmembrane helix</keyword>
<sequence length="250" mass="29641">MENIIFFKISGFIILTRICHLYNELCLNNNILNNAYMSEDRVGIRTDRLLAKYELGIKNERSILLDKTSDYRNNSRMPKEAENMSKYNMIGKNVLNNFEYYRKNYEKRYNKKKGIAKLECYCEKKVFDNLDYICSLEEKIKSGKKRLKNILYKNYGLPIVLFLLFSLLGLIIPILDEYYNIHKMMSCGISSSKPEDHEKCKTIVMCILGSNIAFFMTFVIILLFVFIYIFLKTLKYKRLKEGRIKIKNIH</sequence>
<accession>A0A0J9TKC1</accession>
<feature type="transmembrane region" description="Helical" evidence="1">
    <location>
        <begin position="155"/>
        <end position="175"/>
    </location>
</feature>
<feature type="transmembrane region" description="Helical" evidence="1">
    <location>
        <begin position="212"/>
        <end position="231"/>
    </location>
</feature>
<dbReference type="OrthoDB" id="10511648at2759"/>
<evidence type="ECO:0008006" key="4">
    <source>
        <dbReference type="Google" id="ProtNLM"/>
    </source>
</evidence>
<reference evidence="2 3" key="1">
    <citation type="submission" date="2011-08" db="EMBL/GenBank/DDBJ databases">
        <title>The Genome Sequence of Plasmodium vivax Mauritania I.</title>
        <authorList>
            <consortium name="The Broad Institute Genome Sequencing Platform"/>
            <consortium name="The Broad Institute Genome Sequencing Center for Infectious Disease"/>
            <person name="Neafsey D."/>
            <person name="Carlton J."/>
            <person name="Barnwell J."/>
            <person name="Collins W."/>
            <person name="Escalante A."/>
            <person name="Mullikin J."/>
            <person name="Saul A."/>
            <person name="Guigo R."/>
            <person name="Camara F."/>
            <person name="Young S.K."/>
            <person name="Zeng Q."/>
            <person name="Gargeya S."/>
            <person name="Fitzgerald M."/>
            <person name="Haas B."/>
            <person name="Abouelleil A."/>
            <person name="Alvarado L."/>
            <person name="Arachchi H.M."/>
            <person name="Berlin A."/>
            <person name="Brown A."/>
            <person name="Chapman S.B."/>
            <person name="Chen Z."/>
            <person name="Dunbar C."/>
            <person name="Freedman E."/>
            <person name="Gearin G."/>
            <person name="Gellesch M."/>
            <person name="Goldberg J."/>
            <person name="Griggs A."/>
            <person name="Gujja S."/>
            <person name="Heiman D."/>
            <person name="Howarth C."/>
            <person name="Larson L."/>
            <person name="Lui A."/>
            <person name="MacDonald P.J.P."/>
            <person name="Montmayeur A."/>
            <person name="Murphy C."/>
            <person name="Neiman D."/>
            <person name="Pearson M."/>
            <person name="Priest M."/>
            <person name="Roberts A."/>
            <person name="Saif S."/>
            <person name="Shea T."/>
            <person name="Shenoy N."/>
            <person name="Sisk P."/>
            <person name="Stolte C."/>
            <person name="Sykes S."/>
            <person name="Wortman J."/>
            <person name="Nusbaum C."/>
            <person name="Birren B."/>
        </authorList>
    </citation>
    <scope>NUCLEOTIDE SEQUENCE [LARGE SCALE GENOMIC DNA]</scope>
    <source>
        <strain evidence="2 3">Mauritania I</strain>
    </source>
</reference>